<keyword evidence="5 11" id="KW-0808">Transferase</keyword>
<dbReference type="Gene3D" id="3.90.550.10">
    <property type="entry name" value="Spore Coat Polysaccharide Biosynthesis Protein SpsA, Chain A"/>
    <property type="match status" value="1"/>
</dbReference>
<evidence type="ECO:0000256" key="3">
    <source>
        <dbReference type="ARBA" id="ARBA00005735"/>
    </source>
</evidence>
<dbReference type="GO" id="GO:0046525">
    <property type="term" value="F:xylosylprotein 4-beta-galactosyltransferase activity"/>
    <property type="evidence" value="ECO:0007669"/>
    <property type="project" value="TreeGrafter"/>
</dbReference>
<dbReference type="EC" id="2.4.1.-" evidence="11"/>
<keyword evidence="10 11" id="KW-0325">Glycoprotein</keyword>
<evidence type="ECO:0000256" key="1">
    <source>
        <dbReference type="ARBA" id="ARBA00004606"/>
    </source>
</evidence>
<accession>A0A5E4N200</accession>
<evidence type="ECO:0000256" key="4">
    <source>
        <dbReference type="ARBA" id="ARBA00022676"/>
    </source>
</evidence>
<dbReference type="InterPro" id="IPR029044">
    <property type="entry name" value="Nucleotide-diphossugar_trans"/>
</dbReference>
<comment type="function">
    <text evidence="11">Catalyzes the transfer of galactose onto proteins or lipids.</text>
</comment>
<evidence type="ECO:0000256" key="7">
    <source>
        <dbReference type="ARBA" id="ARBA00022968"/>
    </source>
</evidence>
<dbReference type="InterPro" id="IPR003859">
    <property type="entry name" value="Galactosyl_T"/>
</dbReference>
<dbReference type="PANTHER" id="PTHR19300">
    <property type="entry name" value="BETA-1,4-GALACTOSYLTRANSFERASE"/>
    <property type="match status" value="1"/>
</dbReference>
<evidence type="ECO:0000256" key="2">
    <source>
        <dbReference type="ARBA" id="ARBA00004922"/>
    </source>
</evidence>
<dbReference type="PANTHER" id="PTHR19300:SF30">
    <property type="entry name" value="BETA-1,4-GALACTOSYLTRANSFERASE 7"/>
    <property type="match status" value="1"/>
</dbReference>
<evidence type="ECO:0000256" key="6">
    <source>
        <dbReference type="ARBA" id="ARBA00022692"/>
    </source>
</evidence>
<keyword evidence="6 11" id="KW-0812">Transmembrane</keyword>
<dbReference type="InterPro" id="IPR027995">
    <property type="entry name" value="Galactosyl_T_N"/>
</dbReference>
<keyword evidence="7 11" id="KW-0735">Signal-anchor</keyword>
<dbReference type="InterPro" id="IPR027791">
    <property type="entry name" value="Galactosyl_T_C"/>
</dbReference>
<feature type="domain" description="Galactosyltransferase C-terminal" evidence="12">
    <location>
        <begin position="144"/>
        <end position="218"/>
    </location>
</feature>
<dbReference type="GO" id="GO:0030166">
    <property type="term" value="P:proteoglycan biosynthetic process"/>
    <property type="evidence" value="ECO:0007669"/>
    <property type="project" value="TreeGrafter"/>
</dbReference>
<dbReference type="SUPFAM" id="SSF53448">
    <property type="entry name" value="Nucleotide-diphospho-sugar transferases"/>
    <property type="match status" value="1"/>
</dbReference>
<gene>
    <name evidence="14" type="ORF">CINCED_3A007246</name>
</gene>
<dbReference type="AlphaFoldDB" id="A0A5E4N200"/>
<evidence type="ECO:0000256" key="8">
    <source>
        <dbReference type="ARBA" id="ARBA00022989"/>
    </source>
</evidence>
<evidence type="ECO:0000313" key="15">
    <source>
        <dbReference type="Proteomes" id="UP000325440"/>
    </source>
</evidence>
<comment type="pathway">
    <text evidence="2 11">Protein modification; protein glycosylation.</text>
</comment>
<keyword evidence="9 11" id="KW-0472">Membrane</keyword>
<feature type="transmembrane region" description="Helical" evidence="11">
    <location>
        <begin position="6"/>
        <end position="27"/>
    </location>
</feature>
<reference evidence="14 15" key="1">
    <citation type="submission" date="2019-08" db="EMBL/GenBank/DDBJ databases">
        <authorList>
            <person name="Alioto T."/>
            <person name="Alioto T."/>
            <person name="Gomez Garrido J."/>
        </authorList>
    </citation>
    <scope>NUCLEOTIDE SEQUENCE [LARGE SCALE GENOMIC DNA]</scope>
</reference>
<dbReference type="Proteomes" id="UP000325440">
    <property type="component" value="Unassembled WGS sequence"/>
</dbReference>
<evidence type="ECO:0000256" key="5">
    <source>
        <dbReference type="ARBA" id="ARBA00022679"/>
    </source>
</evidence>
<comment type="subcellular location">
    <subcellularLocation>
        <location evidence="1 11">Membrane</location>
        <topology evidence="1 11">Single-pass type II membrane protein</topology>
    </subcellularLocation>
</comment>
<dbReference type="Pfam" id="PF13733">
    <property type="entry name" value="Glyco_transf_7N"/>
    <property type="match status" value="1"/>
</dbReference>
<keyword evidence="8 11" id="KW-1133">Transmembrane helix</keyword>
<dbReference type="PRINTS" id="PR02050">
    <property type="entry name" value="B14GALTRFASE"/>
</dbReference>
<dbReference type="GO" id="GO:0016020">
    <property type="term" value="C:membrane"/>
    <property type="evidence" value="ECO:0007669"/>
    <property type="project" value="UniProtKB-SubCell"/>
</dbReference>
<proteinExistence type="inferred from homology"/>
<dbReference type="GO" id="GO:0005794">
    <property type="term" value="C:Golgi apparatus"/>
    <property type="evidence" value="ECO:0007669"/>
    <property type="project" value="TreeGrafter"/>
</dbReference>
<keyword evidence="4 11" id="KW-0328">Glycosyltransferase</keyword>
<dbReference type="Pfam" id="PF02709">
    <property type="entry name" value="Glyco_transf_7C"/>
    <property type="match status" value="1"/>
</dbReference>
<evidence type="ECO:0000256" key="10">
    <source>
        <dbReference type="ARBA" id="ARBA00023180"/>
    </source>
</evidence>
<evidence type="ECO:0000259" key="13">
    <source>
        <dbReference type="Pfam" id="PF13733"/>
    </source>
</evidence>
<evidence type="ECO:0000259" key="12">
    <source>
        <dbReference type="Pfam" id="PF02709"/>
    </source>
</evidence>
<comment type="similarity">
    <text evidence="3 11">Belongs to the glycosyltransferase 7 family.</text>
</comment>
<evidence type="ECO:0000256" key="11">
    <source>
        <dbReference type="RuleBase" id="RU368121"/>
    </source>
</evidence>
<dbReference type="EMBL" id="CABPRJ010001432">
    <property type="protein sequence ID" value="VVC36292.1"/>
    <property type="molecule type" value="Genomic_DNA"/>
</dbReference>
<evidence type="ECO:0000256" key="9">
    <source>
        <dbReference type="ARBA" id="ARBA00023136"/>
    </source>
</evidence>
<organism evidence="14 15">
    <name type="scientific">Cinara cedri</name>
    <dbReference type="NCBI Taxonomy" id="506608"/>
    <lineage>
        <taxon>Eukaryota</taxon>
        <taxon>Metazoa</taxon>
        <taxon>Ecdysozoa</taxon>
        <taxon>Arthropoda</taxon>
        <taxon>Hexapoda</taxon>
        <taxon>Insecta</taxon>
        <taxon>Pterygota</taxon>
        <taxon>Neoptera</taxon>
        <taxon>Paraneoptera</taxon>
        <taxon>Hemiptera</taxon>
        <taxon>Sternorrhyncha</taxon>
        <taxon>Aphidomorpha</taxon>
        <taxon>Aphidoidea</taxon>
        <taxon>Aphididae</taxon>
        <taxon>Lachninae</taxon>
        <taxon>Cinara</taxon>
    </lineage>
</organism>
<keyword evidence="11" id="KW-0464">Manganese</keyword>
<sequence>MFVSIYVLRVKLTVLNIPTVLIFYFILGELENGGSIRLKDHTPTILKSNKLGVVIPFRERFDELLEFVPHIHSFLKNQNILHEIFVLNQVDQYRFNRGSLINAGFKEIMLSFNMIDYIAMHDVDLLPLNPELDYHYPPTGHVNHIAAPHLHPRYHYASFVGGILLITKEDFIKINGLSNNYWGWGLEDDEFYLRLKEAKIGIHRPGNLSTDTSNTFRHNHDRTVRKRDMTKCYNQREVTRKRDRRTGLHNINYIVKKKHELLIDGVNTLVLDIELKCNKTLTPWCLCSEYGMKNTKNQKKGK</sequence>
<dbReference type="GO" id="GO:0046872">
    <property type="term" value="F:metal ion binding"/>
    <property type="evidence" value="ECO:0007669"/>
    <property type="project" value="UniProtKB-UniRule"/>
</dbReference>
<comment type="cofactor">
    <cofactor evidence="11">
        <name>Mn(2+)</name>
        <dbReference type="ChEBI" id="CHEBI:29035"/>
    </cofactor>
</comment>
<dbReference type="OrthoDB" id="6020664at2759"/>
<keyword evidence="15" id="KW-1185">Reference proteome</keyword>
<dbReference type="GO" id="GO:0005975">
    <property type="term" value="P:carbohydrate metabolic process"/>
    <property type="evidence" value="ECO:0007669"/>
    <property type="project" value="InterPro"/>
</dbReference>
<feature type="domain" description="Galactosyltransferase N-terminal" evidence="13">
    <location>
        <begin position="47"/>
        <end position="134"/>
    </location>
</feature>
<keyword evidence="11" id="KW-0479">Metal-binding</keyword>
<dbReference type="UniPathway" id="UPA00378"/>
<protein>
    <recommendedName>
        <fullName evidence="11">Beta-1,4-N-acetylgalactosaminyltransferase</fullName>
        <ecNumber evidence="11">2.4.1.-</ecNumber>
    </recommendedName>
    <alternativeName>
        <fullName evidence="11">Beta-4-GalNAcT</fullName>
    </alternativeName>
</protein>
<evidence type="ECO:0000313" key="14">
    <source>
        <dbReference type="EMBL" id="VVC36292.1"/>
    </source>
</evidence>
<name>A0A5E4N200_9HEMI</name>